<keyword evidence="5" id="KW-0564">Palmitate</keyword>
<dbReference type="PROSITE" id="PS51257">
    <property type="entry name" value="PROKAR_LIPOPROTEIN"/>
    <property type="match status" value="1"/>
</dbReference>
<feature type="signal peptide" evidence="7">
    <location>
        <begin position="1"/>
        <end position="23"/>
    </location>
</feature>
<keyword evidence="4" id="KW-0472">Membrane</keyword>
<gene>
    <name evidence="8" type="ORF">GCM10007269_36750</name>
</gene>
<keyword evidence="3 7" id="KW-0732">Signal</keyword>
<dbReference type="EMBL" id="BMCM01000008">
    <property type="protein sequence ID" value="GGD90816.1"/>
    <property type="molecule type" value="Genomic_DNA"/>
</dbReference>
<proteinExistence type="inferred from homology"/>
<protein>
    <submittedName>
        <fullName evidence="8">Membrane protein</fullName>
    </submittedName>
</protein>
<evidence type="ECO:0000256" key="3">
    <source>
        <dbReference type="ARBA" id="ARBA00022729"/>
    </source>
</evidence>
<dbReference type="Proteomes" id="UP000629365">
    <property type="component" value="Unassembled WGS sequence"/>
</dbReference>
<evidence type="ECO:0000256" key="7">
    <source>
        <dbReference type="SAM" id="SignalP"/>
    </source>
</evidence>
<comment type="similarity">
    <text evidence="2">Belongs to the NlpA lipoprotein family.</text>
</comment>
<dbReference type="PANTHER" id="PTHR30429:SF0">
    <property type="entry name" value="METHIONINE-BINDING LIPOPROTEIN METQ"/>
    <property type="match status" value="1"/>
</dbReference>
<reference evidence="9" key="1">
    <citation type="journal article" date="2019" name="Int. J. Syst. Evol. Microbiol.">
        <title>The Global Catalogue of Microorganisms (GCM) 10K type strain sequencing project: providing services to taxonomists for standard genome sequencing and annotation.</title>
        <authorList>
            <consortium name="The Broad Institute Genomics Platform"/>
            <consortium name="The Broad Institute Genome Sequencing Center for Infectious Disease"/>
            <person name="Wu L."/>
            <person name="Ma J."/>
        </authorList>
    </citation>
    <scope>NUCLEOTIDE SEQUENCE [LARGE SCALE GENOMIC DNA]</scope>
    <source>
        <strain evidence="9">CCM 7640</strain>
    </source>
</reference>
<keyword evidence="6" id="KW-0449">Lipoprotein</keyword>
<evidence type="ECO:0000313" key="9">
    <source>
        <dbReference type="Proteomes" id="UP000629365"/>
    </source>
</evidence>
<dbReference type="InterPro" id="IPR004872">
    <property type="entry name" value="Lipoprotein_NlpA"/>
</dbReference>
<dbReference type="Gene3D" id="3.40.190.10">
    <property type="entry name" value="Periplasmic binding protein-like II"/>
    <property type="match status" value="2"/>
</dbReference>
<dbReference type="Pfam" id="PF03180">
    <property type="entry name" value="Lipoprotein_9"/>
    <property type="match status" value="1"/>
</dbReference>
<keyword evidence="9" id="KW-1185">Reference proteome</keyword>
<feature type="chain" id="PRO_5046768778" evidence="7">
    <location>
        <begin position="24"/>
        <end position="273"/>
    </location>
</feature>
<evidence type="ECO:0000256" key="6">
    <source>
        <dbReference type="ARBA" id="ARBA00023288"/>
    </source>
</evidence>
<evidence type="ECO:0000256" key="1">
    <source>
        <dbReference type="ARBA" id="ARBA00004635"/>
    </source>
</evidence>
<organism evidence="8 9">
    <name type="scientific">Microbacterium murale</name>
    <dbReference type="NCBI Taxonomy" id="1081040"/>
    <lineage>
        <taxon>Bacteria</taxon>
        <taxon>Bacillati</taxon>
        <taxon>Actinomycetota</taxon>
        <taxon>Actinomycetes</taxon>
        <taxon>Micrococcales</taxon>
        <taxon>Microbacteriaceae</taxon>
        <taxon>Microbacterium</taxon>
    </lineage>
</organism>
<comment type="subcellular location">
    <subcellularLocation>
        <location evidence="1">Membrane</location>
        <topology evidence="1">Lipid-anchor</topology>
    </subcellularLocation>
</comment>
<evidence type="ECO:0000256" key="4">
    <source>
        <dbReference type="ARBA" id="ARBA00023136"/>
    </source>
</evidence>
<evidence type="ECO:0000256" key="5">
    <source>
        <dbReference type="ARBA" id="ARBA00023139"/>
    </source>
</evidence>
<dbReference type="SUPFAM" id="SSF53850">
    <property type="entry name" value="Periplasmic binding protein-like II"/>
    <property type="match status" value="1"/>
</dbReference>
<dbReference type="RefSeq" id="WP_229703359.1">
    <property type="nucleotide sequence ID" value="NZ_BMCM01000008.1"/>
</dbReference>
<dbReference type="PANTHER" id="PTHR30429">
    <property type="entry name" value="D-METHIONINE-BINDING LIPOPROTEIN METQ"/>
    <property type="match status" value="1"/>
</dbReference>
<evidence type="ECO:0000313" key="8">
    <source>
        <dbReference type="EMBL" id="GGD90816.1"/>
    </source>
</evidence>
<comment type="caution">
    <text evidence="8">The sequence shown here is derived from an EMBL/GenBank/DDBJ whole genome shotgun (WGS) entry which is preliminary data.</text>
</comment>
<accession>A0ABQ1S639</accession>
<sequence length="273" mass="28879">MRTARIGILAAGIGATMMLAGCASDQASEDADAAASEPVVLKIAAVTAPMTDVVEAAGEAIEDGYEIELVEVSDYITANTIVNDGDAYGNFSQHEPYMQEFNAANDASLVAVQPVYNFVIAFYSKTLDDIADLPDGATIAVPNDASNLGRALKLLDAEGVITLAADVDPYSATVEDIAENPKNVEFLEVPIASLNSAYEEADLVFQWPSHIAALGLNPEDDGLITELDDRFALHLAVREEDADSEATEALKAAFSSDEVRDVIESNGTIDVAF</sequence>
<evidence type="ECO:0000256" key="2">
    <source>
        <dbReference type="ARBA" id="ARBA00008973"/>
    </source>
</evidence>
<name>A0ABQ1S639_9MICO</name>